<protein>
    <recommendedName>
        <fullName evidence="1">SET domain-containing protein</fullName>
    </recommendedName>
</protein>
<dbReference type="InterPro" id="IPR046341">
    <property type="entry name" value="SET_dom_sf"/>
</dbReference>
<evidence type="ECO:0000259" key="1">
    <source>
        <dbReference type="PROSITE" id="PS50280"/>
    </source>
</evidence>
<sequence length="553" mass="62551">MADQIQCGFDVFPRLAYTERNQKQYEHFLRQVAKNWTDLDIFALSPAKREFPHDVYGPLIIDTNTPGAMVLNFITFGAAGKAPRVMRLPRRCDHFLRLSMAFDEKQMVKGNLWIDLAFRIANTVDAFKGRLHSWHTANPSGPTPYYVQRRGCYFIRELGNAYAGFQGQSHDGKYVRGDVEPSRAESEAAVEMDFASVARLEQIQDRGFGYVATREIRRGTRILWEEPLLIIDMDKSDRAWTRAAFEGMSDDERARFEALRDSLDCASLPEVVHNSALPLDDTAPVDGSGGRRPITGLPKDGVFECAGRFNHACRPNAHFSWNEASNRLAVHARRTIKKGEEITISYIFSDSIVSPGYELRKAFLGGRYDFACQCKELCALPDDEKKESDAFRSDIRTSRGETMEIHSDIKTLRDKVIGYRLVRKLKPTVIASSPKPLHAAGRLLVLLGEEGMTNDMREADAYWSAFRYAASVGDKARATVFARRRHEILRDLLGDDNPQTEEARRLAECPALSVSFATAAELCDPAGWEPLDEEVVGVDAFYRWLWDVPEDME</sequence>
<reference evidence="2" key="2">
    <citation type="submission" date="2023-06" db="EMBL/GenBank/DDBJ databases">
        <authorList>
            <consortium name="Lawrence Berkeley National Laboratory"/>
            <person name="Haridas S."/>
            <person name="Hensen N."/>
            <person name="Bonometti L."/>
            <person name="Westerberg I."/>
            <person name="Brannstrom I.O."/>
            <person name="Guillou S."/>
            <person name="Cros-Aarteil S."/>
            <person name="Calhoun S."/>
            <person name="Kuo A."/>
            <person name="Mondo S."/>
            <person name="Pangilinan J."/>
            <person name="Riley R."/>
            <person name="Labutti K."/>
            <person name="Andreopoulos B."/>
            <person name="Lipzen A."/>
            <person name="Chen C."/>
            <person name="Yanf M."/>
            <person name="Daum C."/>
            <person name="Ng V."/>
            <person name="Clum A."/>
            <person name="Steindorff A."/>
            <person name="Ohm R."/>
            <person name="Martin F."/>
            <person name="Silar P."/>
            <person name="Natvig D."/>
            <person name="Lalanne C."/>
            <person name="Gautier V."/>
            <person name="Ament-Velasquez S.L."/>
            <person name="Kruys A."/>
            <person name="Hutchinson M.I."/>
            <person name="Powell A.J."/>
            <person name="Barry K."/>
            <person name="Miller A.N."/>
            <person name="Grigoriev I.V."/>
            <person name="Debuchy R."/>
            <person name="Gladieux P."/>
            <person name="Thoren M.H."/>
            <person name="Johannesson H."/>
        </authorList>
    </citation>
    <scope>NUCLEOTIDE SEQUENCE</scope>
    <source>
        <strain evidence="2">CBS 314.62</strain>
    </source>
</reference>
<dbReference type="PROSITE" id="PS50280">
    <property type="entry name" value="SET"/>
    <property type="match status" value="1"/>
</dbReference>
<comment type="caution">
    <text evidence="2">The sequence shown here is derived from an EMBL/GenBank/DDBJ whole genome shotgun (WGS) entry which is preliminary data.</text>
</comment>
<feature type="domain" description="SET" evidence="1">
    <location>
        <begin position="198"/>
        <end position="347"/>
    </location>
</feature>
<dbReference type="Pfam" id="PF00856">
    <property type="entry name" value="SET"/>
    <property type="match status" value="1"/>
</dbReference>
<reference evidence="2" key="1">
    <citation type="journal article" date="2023" name="Mol. Phylogenet. Evol.">
        <title>Genome-scale phylogeny and comparative genomics of the fungal order Sordariales.</title>
        <authorList>
            <person name="Hensen N."/>
            <person name="Bonometti L."/>
            <person name="Westerberg I."/>
            <person name="Brannstrom I.O."/>
            <person name="Guillou S."/>
            <person name="Cros-Aarteil S."/>
            <person name="Calhoun S."/>
            <person name="Haridas S."/>
            <person name="Kuo A."/>
            <person name="Mondo S."/>
            <person name="Pangilinan J."/>
            <person name="Riley R."/>
            <person name="LaButti K."/>
            <person name="Andreopoulos B."/>
            <person name="Lipzen A."/>
            <person name="Chen C."/>
            <person name="Yan M."/>
            <person name="Daum C."/>
            <person name="Ng V."/>
            <person name="Clum A."/>
            <person name="Steindorff A."/>
            <person name="Ohm R.A."/>
            <person name="Martin F."/>
            <person name="Silar P."/>
            <person name="Natvig D.O."/>
            <person name="Lalanne C."/>
            <person name="Gautier V."/>
            <person name="Ament-Velasquez S.L."/>
            <person name="Kruys A."/>
            <person name="Hutchinson M.I."/>
            <person name="Powell A.J."/>
            <person name="Barry K."/>
            <person name="Miller A.N."/>
            <person name="Grigoriev I.V."/>
            <person name="Debuchy R."/>
            <person name="Gladieux P."/>
            <person name="Hiltunen Thoren M."/>
            <person name="Johannesson H."/>
        </authorList>
    </citation>
    <scope>NUCLEOTIDE SEQUENCE</scope>
    <source>
        <strain evidence="2">CBS 314.62</strain>
    </source>
</reference>
<dbReference type="InterPro" id="IPR053185">
    <property type="entry name" value="SET_domain_protein"/>
</dbReference>
<dbReference type="Proteomes" id="UP001270362">
    <property type="component" value="Unassembled WGS sequence"/>
</dbReference>
<name>A0AAE1C749_9PEZI</name>
<evidence type="ECO:0000313" key="3">
    <source>
        <dbReference type="Proteomes" id="UP001270362"/>
    </source>
</evidence>
<dbReference type="AlphaFoldDB" id="A0AAE1C749"/>
<evidence type="ECO:0000313" key="2">
    <source>
        <dbReference type="EMBL" id="KAK3681015.1"/>
    </source>
</evidence>
<dbReference type="SMART" id="SM00317">
    <property type="entry name" value="SET"/>
    <property type="match status" value="1"/>
</dbReference>
<dbReference type="Gene3D" id="2.170.270.10">
    <property type="entry name" value="SET domain"/>
    <property type="match status" value="1"/>
</dbReference>
<dbReference type="SUPFAM" id="SSF82199">
    <property type="entry name" value="SET domain"/>
    <property type="match status" value="1"/>
</dbReference>
<dbReference type="PANTHER" id="PTHR47332:SF2">
    <property type="entry name" value="SET-6"/>
    <property type="match status" value="1"/>
</dbReference>
<accession>A0AAE1C749</accession>
<dbReference type="CDD" id="cd20071">
    <property type="entry name" value="SET_SMYD"/>
    <property type="match status" value="1"/>
</dbReference>
<dbReference type="InterPro" id="IPR001214">
    <property type="entry name" value="SET_dom"/>
</dbReference>
<organism evidence="2 3">
    <name type="scientific">Podospora appendiculata</name>
    <dbReference type="NCBI Taxonomy" id="314037"/>
    <lineage>
        <taxon>Eukaryota</taxon>
        <taxon>Fungi</taxon>
        <taxon>Dikarya</taxon>
        <taxon>Ascomycota</taxon>
        <taxon>Pezizomycotina</taxon>
        <taxon>Sordariomycetes</taxon>
        <taxon>Sordariomycetidae</taxon>
        <taxon>Sordariales</taxon>
        <taxon>Podosporaceae</taxon>
        <taxon>Podospora</taxon>
    </lineage>
</organism>
<dbReference type="EMBL" id="JAULSO010000008">
    <property type="protein sequence ID" value="KAK3681015.1"/>
    <property type="molecule type" value="Genomic_DNA"/>
</dbReference>
<proteinExistence type="predicted"/>
<dbReference type="PANTHER" id="PTHR47332">
    <property type="entry name" value="SET DOMAIN-CONTAINING PROTEIN 5"/>
    <property type="match status" value="1"/>
</dbReference>
<keyword evidence="3" id="KW-1185">Reference proteome</keyword>
<gene>
    <name evidence="2" type="ORF">B0T22DRAFT_523809</name>
</gene>